<dbReference type="Gene3D" id="3.40.50.720">
    <property type="entry name" value="NAD(P)-binding Rossmann-like Domain"/>
    <property type="match status" value="1"/>
</dbReference>
<name>E5XU31_SEGRC</name>
<gene>
    <name evidence="4" type="ORF">HMPREF9336_03003</name>
</gene>
<sequence length="298" mass="31567">MKIVIAGGAGALGSRLADDLAARGHEIVVLTRSPKPGPRHRHVRWDGENVGPWAAELSGAALVNLAGEIVDRPPTKQNIQLLTDSRVRSTRALVAASGQVDEQIPVWVQGSTLAIYGDAGEAELTEDSPVGEGLPQMTGVAKPWEEAFEGAVAGSKAVLRTSIALATGTPALDKLVTLAKFGLGGKVGSGRQWFSWIHIADWLAVARFALDGNIEGAVNATAPNPVRNEEFMAELRHVLHRPWAPPTPAFAVRLGAPILRTDAALALTGRRGFPKRLTEAGFQFQFPTLRGALADLLG</sequence>
<dbReference type="NCBIfam" id="TIGR01777">
    <property type="entry name" value="yfcH"/>
    <property type="match status" value="1"/>
</dbReference>
<dbReference type="InterPro" id="IPR013549">
    <property type="entry name" value="DUF1731"/>
</dbReference>
<dbReference type="Pfam" id="PF01370">
    <property type="entry name" value="Epimerase"/>
    <property type="match status" value="1"/>
</dbReference>
<evidence type="ECO:0000259" key="3">
    <source>
        <dbReference type="Pfam" id="PF08338"/>
    </source>
</evidence>
<evidence type="ECO:0000256" key="1">
    <source>
        <dbReference type="ARBA" id="ARBA00009353"/>
    </source>
</evidence>
<dbReference type="PANTHER" id="PTHR11092">
    <property type="entry name" value="SUGAR NUCLEOTIDE EPIMERASE RELATED"/>
    <property type="match status" value="1"/>
</dbReference>
<dbReference type="InterPro" id="IPR010099">
    <property type="entry name" value="SDR39U1"/>
</dbReference>
<dbReference type="OrthoDB" id="9801773at2"/>
<evidence type="ECO:0000313" key="5">
    <source>
        <dbReference type="Proteomes" id="UP000004816"/>
    </source>
</evidence>
<dbReference type="Proteomes" id="UP000004816">
    <property type="component" value="Unassembled WGS sequence"/>
</dbReference>
<dbReference type="HOGENOM" id="CLU_047373_0_0_11"/>
<protein>
    <submittedName>
        <fullName evidence="4">TIGR01777 family protein</fullName>
    </submittedName>
</protein>
<feature type="domain" description="NAD-dependent epimerase/dehydratase" evidence="2">
    <location>
        <begin position="3"/>
        <end position="130"/>
    </location>
</feature>
<dbReference type="InterPro" id="IPR001509">
    <property type="entry name" value="Epimerase_deHydtase"/>
</dbReference>
<feature type="domain" description="DUF1731" evidence="3">
    <location>
        <begin position="247"/>
        <end position="296"/>
    </location>
</feature>
<dbReference type="InterPro" id="IPR036291">
    <property type="entry name" value="NAD(P)-bd_dom_sf"/>
</dbReference>
<dbReference type="RefSeq" id="WP_007471664.1">
    <property type="nucleotide sequence ID" value="NZ_KI391953.1"/>
</dbReference>
<reference evidence="4 5" key="1">
    <citation type="journal article" date="2011" name="Stand. Genomic Sci.">
        <title>High quality draft genome sequence of Segniliparus rugosus CDC 945(T)= (ATCC BAA-974(T)).</title>
        <authorList>
            <person name="Earl A.M."/>
            <person name="Desjardins C.A."/>
            <person name="Fitzgerald M.G."/>
            <person name="Arachchi H.M."/>
            <person name="Zeng Q."/>
            <person name="Mehta T."/>
            <person name="Griggs A."/>
            <person name="Birren B.W."/>
            <person name="Toney N.C."/>
            <person name="Carr J."/>
            <person name="Posey J."/>
            <person name="Butler W.R."/>
        </authorList>
    </citation>
    <scope>NUCLEOTIDE SEQUENCE [LARGE SCALE GENOMIC DNA]</scope>
    <source>
        <strain evidence="5">ATCC BAA-974 / DSM 45345 / CCUG 50838 / CIP 108380 / JCM 13579 / CDC 945</strain>
    </source>
</reference>
<organism evidence="4 5">
    <name type="scientific">Segniliparus rugosus (strain ATCC BAA-974 / DSM 45345 / CCUG 50838 / CIP 108380 / JCM 13579 / CDC 945)</name>
    <dbReference type="NCBI Taxonomy" id="679197"/>
    <lineage>
        <taxon>Bacteria</taxon>
        <taxon>Bacillati</taxon>
        <taxon>Actinomycetota</taxon>
        <taxon>Actinomycetes</taxon>
        <taxon>Mycobacteriales</taxon>
        <taxon>Segniliparaceae</taxon>
        <taxon>Segniliparus</taxon>
    </lineage>
</organism>
<dbReference type="EMBL" id="ACZI02000001">
    <property type="protein sequence ID" value="EFV12147.1"/>
    <property type="molecule type" value="Genomic_DNA"/>
</dbReference>
<dbReference type="PANTHER" id="PTHR11092:SF0">
    <property type="entry name" value="EPIMERASE FAMILY PROTEIN SDR39U1"/>
    <property type="match status" value="1"/>
</dbReference>
<dbReference type="Pfam" id="PF08338">
    <property type="entry name" value="DUF1731"/>
    <property type="match status" value="1"/>
</dbReference>
<dbReference type="AlphaFoldDB" id="E5XU31"/>
<comment type="similarity">
    <text evidence="1">Belongs to the NAD(P)-dependent epimerase/dehydratase family. SDR39U1 subfamily.</text>
</comment>
<accession>E5XU31</accession>
<evidence type="ECO:0000259" key="2">
    <source>
        <dbReference type="Pfam" id="PF01370"/>
    </source>
</evidence>
<proteinExistence type="inferred from homology"/>
<dbReference type="SUPFAM" id="SSF51735">
    <property type="entry name" value="NAD(P)-binding Rossmann-fold domains"/>
    <property type="match status" value="1"/>
</dbReference>
<keyword evidence="5" id="KW-1185">Reference proteome</keyword>
<evidence type="ECO:0000313" key="4">
    <source>
        <dbReference type="EMBL" id="EFV12147.1"/>
    </source>
</evidence>
<comment type="caution">
    <text evidence="4">The sequence shown here is derived from an EMBL/GenBank/DDBJ whole genome shotgun (WGS) entry which is preliminary data.</text>
</comment>
<dbReference type="eggNOG" id="COG1090">
    <property type="taxonomic scope" value="Bacteria"/>
</dbReference>